<keyword evidence="1" id="KW-0862">Zinc</keyword>
<comment type="caution">
    <text evidence="4">The sequence shown here is derived from an EMBL/GenBank/DDBJ whole genome shotgun (WGS) entry which is preliminary data.</text>
</comment>
<feature type="compositionally biased region" description="Polar residues" evidence="2">
    <location>
        <begin position="268"/>
        <end position="279"/>
    </location>
</feature>
<dbReference type="Proteomes" id="UP000789508">
    <property type="component" value="Unassembled WGS sequence"/>
</dbReference>
<evidence type="ECO:0000313" key="5">
    <source>
        <dbReference type="Proteomes" id="UP000789508"/>
    </source>
</evidence>
<feature type="region of interest" description="Disordered" evidence="2">
    <location>
        <begin position="215"/>
        <end position="279"/>
    </location>
</feature>
<accession>A0A9N9EYQ7</accession>
<keyword evidence="5" id="KW-1185">Reference proteome</keyword>
<feature type="domain" description="GATA-type" evidence="3">
    <location>
        <begin position="393"/>
        <end position="429"/>
    </location>
</feature>
<organism evidence="4 5">
    <name type="scientific">Ambispora leptoticha</name>
    <dbReference type="NCBI Taxonomy" id="144679"/>
    <lineage>
        <taxon>Eukaryota</taxon>
        <taxon>Fungi</taxon>
        <taxon>Fungi incertae sedis</taxon>
        <taxon>Mucoromycota</taxon>
        <taxon>Glomeromycotina</taxon>
        <taxon>Glomeromycetes</taxon>
        <taxon>Archaeosporales</taxon>
        <taxon>Ambisporaceae</taxon>
        <taxon>Ambispora</taxon>
    </lineage>
</organism>
<dbReference type="GO" id="GO:0006355">
    <property type="term" value="P:regulation of DNA-templated transcription"/>
    <property type="evidence" value="ECO:0007669"/>
    <property type="project" value="InterPro"/>
</dbReference>
<dbReference type="Pfam" id="PF00320">
    <property type="entry name" value="GATA"/>
    <property type="match status" value="1"/>
</dbReference>
<proteinExistence type="predicted"/>
<dbReference type="PROSITE" id="PS50114">
    <property type="entry name" value="GATA_ZN_FINGER_2"/>
    <property type="match status" value="1"/>
</dbReference>
<name>A0A9N9EYQ7_9GLOM</name>
<keyword evidence="1" id="KW-0479">Metal-binding</keyword>
<dbReference type="EMBL" id="CAJVPS010000620">
    <property type="protein sequence ID" value="CAG8498924.1"/>
    <property type="molecule type" value="Genomic_DNA"/>
</dbReference>
<dbReference type="SUPFAM" id="SSF57716">
    <property type="entry name" value="Glucocorticoid receptor-like (DNA-binding domain)"/>
    <property type="match status" value="1"/>
</dbReference>
<evidence type="ECO:0000313" key="4">
    <source>
        <dbReference type="EMBL" id="CAG8498924.1"/>
    </source>
</evidence>
<dbReference type="InterPro" id="IPR000679">
    <property type="entry name" value="Znf_GATA"/>
</dbReference>
<feature type="region of interest" description="Disordered" evidence="2">
    <location>
        <begin position="34"/>
        <end position="76"/>
    </location>
</feature>
<dbReference type="OrthoDB" id="2162994at2759"/>
<feature type="compositionally biased region" description="Low complexity" evidence="2">
    <location>
        <begin position="249"/>
        <end position="267"/>
    </location>
</feature>
<reference evidence="4" key="1">
    <citation type="submission" date="2021-06" db="EMBL/GenBank/DDBJ databases">
        <authorList>
            <person name="Kallberg Y."/>
            <person name="Tangrot J."/>
            <person name="Rosling A."/>
        </authorList>
    </citation>
    <scope>NUCLEOTIDE SEQUENCE</scope>
    <source>
        <strain evidence="4">FL130A</strain>
    </source>
</reference>
<evidence type="ECO:0000256" key="2">
    <source>
        <dbReference type="SAM" id="MobiDB-lite"/>
    </source>
</evidence>
<feature type="compositionally biased region" description="Polar residues" evidence="2">
    <location>
        <begin position="43"/>
        <end position="59"/>
    </location>
</feature>
<protein>
    <submittedName>
        <fullName evidence="4">7240_t:CDS:1</fullName>
    </submittedName>
</protein>
<dbReference type="AlphaFoldDB" id="A0A9N9EYQ7"/>
<dbReference type="Gene3D" id="3.30.50.10">
    <property type="entry name" value="Erythroid Transcription Factor GATA-1, subunit A"/>
    <property type="match status" value="1"/>
</dbReference>
<sequence>MSIFASSNFGIPTPPSVCEDNLCAKNSFFPPFSKKNDEHFYSDSPSSTNGMTETYSSEPARTPYRSPDQDENQKDPGMIFRFPVVFSDNKSSPSSSSSSLQNTPAITVTEDPFNNSNDNDDVDNQSSTLDYYSTKAIPTPSATIIHRPLLLPDVVRSINQSRRSKLRSRPITRAKNKKEDQFNFNTGLDLLFDVAISTNQSFSNSEAHQIHQENLLKVPRHNSSASSQSSTKMPINKFLSRSSGRNPHTSNGATTNNSSRASTTTINFSSPSTGHFDANNSNAANTSFYYIAEKRRTSTSLSSLSSMPTSDLSDLDADYGDDEDDFSRNSKQIKYGTGSGLGITITPATPSYNNSKNIVKTNNNSLAINTNSAATITTTIINTTTARERKDTNHRTKVCASCRTKSTPCWRPGWRPDLFLCNSCGLRYKKTKCVCPNLDCRYIPLKSEFNAMFKKQKNGGDIPDAKRCCKCASFIANNGNWRV</sequence>
<dbReference type="GO" id="GO:0043565">
    <property type="term" value="F:sequence-specific DNA binding"/>
    <property type="evidence" value="ECO:0007669"/>
    <property type="project" value="InterPro"/>
</dbReference>
<feature type="compositionally biased region" description="Polar residues" evidence="2">
    <location>
        <begin position="221"/>
        <end position="248"/>
    </location>
</feature>
<dbReference type="PROSITE" id="PS00344">
    <property type="entry name" value="GATA_ZN_FINGER_1"/>
    <property type="match status" value="1"/>
</dbReference>
<dbReference type="GO" id="GO:0008270">
    <property type="term" value="F:zinc ion binding"/>
    <property type="evidence" value="ECO:0007669"/>
    <property type="project" value="UniProtKB-KW"/>
</dbReference>
<dbReference type="CDD" id="cd00202">
    <property type="entry name" value="ZnF_GATA"/>
    <property type="match status" value="1"/>
</dbReference>
<dbReference type="SMART" id="SM00401">
    <property type="entry name" value="ZnF_GATA"/>
    <property type="match status" value="1"/>
</dbReference>
<gene>
    <name evidence="4" type="ORF">ALEPTO_LOCUS3384</name>
</gene>
<dbReference type="InterPro" id="IPR013088">
    <property type="entry name" value="Znf_NHR/GATA"/>
</dbReference>
<evidence type="ECO:0000256" key="1">
    <source>
        <dbReference type="PROSITE-ProRule" id="PRU00094"/>
    </source>
</evidence>
<feature type="region of interest" description="Disordered" evidence="2">
    <location>
        <begin position="90"/>
        <end position="124"/>
    </location>
</feature>
<evidence type="ECO:0000259" key="3">
    <source>
        <dbReference type="PROSITE" id="PS50114"/>
    </source>
</evidence>
<keyword evidence="1" id="KW-0863">Zinc-finger</keyword>